<evidence type="ECO:0000256" key="6">
    <source>
        <dbReference type="ARBA" id="ARBA00022989"/>
    </source>
</evidence>
<dbReference type="RefSeq" id="WP_134777017.1">
    <property type="nucleotide sequence ID" value="NZ_JAYLLN010000008.1"/>
</dbReference>
<feature type="transmembrane region" description="Helical" evidence="9">
    <location>
        <begin position="603"/>
        <end position="621"/>
    </location>
</feature>
<proteinExistence type="inferred from homology"/>
<comment type="function">
    <text evidence="9">Sodium pump that utilizes the energy of pyrophosphate hydrolysis as the driving force for Na(+) movement across the membrane.</text>
</comment>
<keyword evidence="5 9" id="KW-1278">Translocase</keyword>
<feature type="transmembrane region" description="Helical" evidence="9">
    <location>
        <begin position="504"/>
        <end position="523"/>
    </location>
</feature>
<sequence>MEQFIIYLPAVLAVLGLLFMLVKSGWVNKQDAGDGHMQTISKSIKEGAMAFLKAEYRILLIFVVIASVALFFVSTLVETTHWIIVVAFIFGAFFSALAGNIGMRIATSANVRTTQAARTSLPQALKVSFSGGTVMGLGVAGLAVLGLSIFFLLFLKMFVTNGGDFVHEMTIVLEALAGFSLGAESIALFARVGGGIYTKAADVGADLVGKVEAGIPEDDPRNPATIADNVGDNVGDVAGMGADLFGSYVATVLASMVLGNYIIRDMSEASGTAYTDAFNGMGPILLPIVIAGVGILASILGTFLVKISNNDAKEAQVQRALNMGNWTSIILTVISCYFLIQYMLPETIQMKFFGEGFKDISRMNVFYSTIVGLAVGGLISSFTEYYTGLGKKPVLNIVQNSSTGAATNIIAGLATGMKSTFSSVLLFALAIWGSYTLAGFYGVAIAASAMMATTAMQLAIDAFGPIADNAGGIAEMSELPKEVRQRTDVLDSVGNTTAAVGKGFAIASAALTALALFAAYVTFTGIDGINIFKADVLAALFIGGMIPVVFSALAMQSVGKAAMDMVNEVRRQFREIPGILEGTGKPEYGKCVDISTKAALREMMLPGAITIITPIIVGFVMGAEALGAYMAGVAVSGVLWAIFQNNAGGAWDNAKKSFEAGVMINGEMTFKGSEAHKAAVTGDTVGDPFKDTSGPSMNILIKLTCLVGLVIAPILGGHHLKEMSKKEKAGDKQEMVSKVGKQELVSRVGKQELVSKVSK</sequence>
<feature type="transmembrane region" description="Helical" evidence="9">
    <location>
        <begin position="626"/>
        <end position="643"/>
    </location>
</feature>
<feature type="transmembrane region" description="Helical" evidence="9">
    <location>
        <begin position="6"/>
        <end position="22"/>
    </location>
</feature>
<comment type="similarity">
    <text evidence="9">Belongs to the H(+)-translocating pyrophosphatase (TC 3.A.10) family. K(+)-stimulated subfamily.</text>
</comment>
<feature type="transmembrane region" description="Helical" evidence="9">
    <location>
        <begin position="83"/>
        <end position="106"/>
    </location>
</feature>
<feature type="transmembrane region" description="Helical" evidence="9">
    <location>
        <begin position="127"/>
        <end position="155"/>
    </location>
</feature>
<name>A0ABU8I3V8_9SPHI</name>
<protein>
    <recommendedName>
        <fullName evidence="9">Putative K(+)-stimulated pyrophosphate-energized sodium pump</fullName>
        <ecNumber evidence="9">7.2.3.1</ecNumber>
    </recommendedName>
    <alternativeName>
        <fullName evidence="9">Membrane-bound sodium-translocating pyrophosphatase</fullName>
    </alternativeName>
    <alternativeName>
        <fullName evidence="9">Pyrophosphate-energized inorganic pyrophosphatase</fullName>
        <shortName evidence="9">Na(+)-PPase</shortName>
    </alternativeName>
</protein>
<keyword evidence="6 9" id="KW-1133">Transmembrane helix</keyword>
<dbReference type="EMBL" id="JAYLLN010000008">
    <property type="protein sequence ID" value="MEI5984313.1"/>
    <property type="molecule type" value="Genomic_DNA"/>
</dbReference>
<evidence type="ECO:0000313" key="11">
    <source>
        <dbReference type="Proteomes" id="UP001363035"/>
    </source>
</evidence>
<comment type="caution">
    <text evidence="10">The sequence shown here is derived from an EMBL/GenBank/DDBJ whole genome shotgun (WGS) entry which is preliminary data.</text>
</comment>
<organism evidence="10 11">
    <name type="scientific">Sphingobacterium tenebrionis</name>
    <dbReference type="NCBI Taxonomy" id="3111775"/>
    <lineage>
        <taxon>Bacteria</taxon>
        <taxon>Pseudomonadati</taxon>
        <taxon>Bacteroidota</taxon>
        <taxon>Sphingobacteriia</taxon>
        <taxon>Sphingobacteriales</taxon>
        <taxon>Sphingobacteriaceae</taxon>
        <taxon>Sphingobacterium</taxon>
    </lineage>
</organism>
<keyword evidence="8 9" id="KW-0472">Membrane</keyword>
<keyword evidence="9" id="KW-0915">Sodium</keyword>
<reference evidence="10 11" key="1">
    <citation type="submission" date="2024-01" db="EMBL/GenBank/DDBJ databases">
        <title>Sphingobacterium tenebrionis sp. nov., a novel endophyte isolated from tenebrio molitor intestines.</title>
        <authorList>
            <person name="Zhang C."/>
        </authorList>
    </citation>
    <scope>NUCLEOTIDE SEQUENCE [LARGE SCALE GENOMIC DNA]</scope>
    <source>
        <strain evidence="10 11">PU5-4</strain>
    </source>
</reference>
<evidence type="ECO:0000256" key="8">
    <source>
        <dbReference type="ARBA" id="ARBA00023136"/>
    </source>
</evidence>
<comment type="caution">
    <text evidence="9">Lacks conserved residue(s) required for the propagation of feature annotation.</text>
</comment>
<keyword evidence="4 9" id="KW-0460">Magnesium</keyword>
<comment type="cofactor">
    <cofactor evidence="9">
        <name>Mg(2+)</name>
        <dbReference type="ChEBI" id="CHEBI:18420"/>
    </cofactor>
</comment>
<evidence type="ECO:0000256" key="9">
    <source>
        <dbReference type="HAMAP-Rule" id="MF_01129"/>
    </source>
</evidence>
<comment type="catalytic activity">
    <reaction evidence="9">
        <text>Na(+)(in) + diphosphate + H2O = Na(+)(out) + 2 phosphate + H(+)</text>
        <dbReference type="Rhea" id="RHEA:57884"/>
        <dbReference type="ChEBI" id="CHEBI:15377"/>
        <dbReference type="ChEBI" id="CHEBI:15378"/>
        <dbReference type="ChEBI" id="CHEBI:29101"/>
        <dbReference type="ChEBI" id="CHEBI:33019"/>
        <dbReference type="ChEBI" id="CHEBI:43474"/>
        <dbReference type="EC" id="7.2.3.1"/>
    </reaction>
</comment>
<dbReference type="PIRSF" id="PIRSF001265">
    <property type="entry name" value="H+-PPase"/>
    <property type="match status" value="1"/>
</dbReference>
<dbReference type="EC" id="7.2.3.1" evidence="9"/>
<evidence type="ECO:0000256" key="5">
    <source>
        <dbReference type="ARBA" id="ARBA00022967"/>
    </source>
</evidence>
<evidence type="ECO:0000256" key="7">
    <source>
        <dbReference type="ARBA" id="ARBA00023065"/>
    </source>
</evidence>
<dbReference type="NCBIfam" id="TIGR01104">
    <property type="entry name" value="V_PPase"/>
    <property type="match status" value="1"/>
</dbReference>
<gene>
    <name evidence="9" type="primary">hppA</name>
    <name evidence="10" type="ORF">VJ786_05285</name>
</gene>
<keyword evidence="2 9" id="KW-0813">Transport</keyword>
<feature type="transmembrane region" description="Helical" evidence="9">
    <location>
        <begin position="245"/>
        <end position="263"/>
    </location>
</feature>
<comment type="subunit">
    <text evidence="9">Homodimer.</text>
</comment>
<keyword evidence="11" id="KW-1185">Reference proteome</keyword>
<evidence type="ECO:0000256" key="1">
    <source>
        <dbReference type="ARBA" id="ARBA00004127"/>
    </source>
</evidence>
<evidence type="ECO:0000256" key="2">
    <source>
        <dbReference type="ARBA" id="ARBA00022448"/>
    </source>
</evidence>
<keyword evidence="10" id="KW-0378">Hydrolase</keyword>
<feature type="site" description="Determinant of potassium dependence" evidence="9">
    <location>
        <position position="498"/>
    </location>
</feature>
<feature type="transmembrane region" description="Helical" evidence="9">
    <location>
        <begin position="535"/>
        <end position="555"/>
    </location>
</feature>
<feature type="transmembrane region" description="Helical" evidence="9">
    <location>
        <begin position="325"/>
        <end position="344"/>
    </location>
</feature>
<dbReference type="InterPro" id="IPR004131">
    <property type="entry name" value="PPase-energised_H-pump"/>
</dbReference>
<evidence type="ECO:0000256" key="4">
    <source>
        <dbReference type="ARBA" id="ARBA00022842"/>
    </source>
</evidence>
<evidence type="ECO:0000256" key="3">
    <source>
        <dbReference type="ARBA" id="ARBA00022692"/>
    </source>
</evidence>
<accession>A0ABU8I3V8</accession>
<keyword evidence="9" id="KW-1003">Cell membrane</keyword>
<feature type="transmembrane region" description="Helical" evidence="9">
    <location>
        <begin position="699"/>
        <end position="718"/>
    </location>
</feature>
<dbReference type="NCBIfam" id="NF001960">
    <property type="entry name" value="PRK00733.3-5"/>
    <property type="match status" value="1"/>
</dbReference>
<feature type="transmembrane region" description="Helical" evidence="9">
    <location>
        <begin position="365"/>
        <end position="386"/>
    </location>
</feature>
<dbReference type="GO" id="GO:0004427">
    <property type="term" value="F:inorganic diphosphate phosphatase activity"/>
    <property type="evidence" value="ECO:0007669"/>
    <property type="project" value="UniProtKB-EC"/>
</dbReference>
<dbReference type="HAMAP" id="MF_01129">
    <property type="entry name" value="PPase_energized_pump"/>
    <property type="match status" value="1"/>
</dbReference>
<feature type="transmembrane region" description="Helical" evidence="9">
    <location>
        <begin position="284"/>
        <end position="305"/>
    </location>
</feature>
<comment type="subcellular location">
    <subcellularLocation>
        <location evidence="9">Cell membrane</location>
        <topology evidence="9">Multi-pass membrane protein</topology>
    </subcellularLocation>
    <subcellularLocation>
        <location evidence="1">Endomembrane system</location>
        <topology evidence="1">Multi-pass membrane protein</topology>
    </subcellularLocation>
</comment>
<dbReference type="NCBIfam" id="NF001955">
    <property type="entry name" value="PRK00733.2-4"/>
    <property type="match status" value="1"/>
</dbReference>
<comment type="activity regulation">
    <text evidence="9">Requires K(+) for maximal activity.</text>
</comment>
<keyword evidence="3 9" id="KW-0812">Transmembrane</keyword>
<dbReference type="PANTHER" id="PTHR31998">
    <property type="entry name" value="K(+)-INSENSITIVE PYROPHOSPHATE-ENERGIZED PROTON PUMP"/>
    <property type="match status" value="1"/>
</dbReference>
<dbReference type="Pfam" id="PF03030">
    <property type="entry name" value="H_PPase"/>
    <property type="match status" value="1"/>
</dbReference>
<feature type="transmembrane region" description="Helical" evidence="9">
    <location>
        <begin position="58"/>
        <end position="77"/>
    </location>
</feature>
<keyword evidence="7 9" id="KW-0406">Ion transport</keyword>
<keyword evidence="9" id="KW-0739">Sodium transport</keyword>
<dbReference type="Proteomes" id="UP001363035">
    <property type="component" value="Unassembled WGS sequence"/>
</dbReference>
<evidence type="ECO:0000313" key="10">
    <source>
        <dbReference type="EMBL" id="MEI5984313.1"/>
    </source>
</evidence>
<keyword evidence="9" id="KW-0630">Potassium</keyword>